<protein>
    <submittedName>
        <fullName evidence="2">Uncharacterized protein</fullName>
    </submittedName>
</protein>
<feature type="region of interest" description="Disordered" evidence="1">
    <location>
        <begin position="21"/>
        <end position="62"/>
    </location>
</feature>
<dbReference type="AlphaFoldDB" id="A0A644XKN1"/>
<proteinExistence type="predicted"/>
<evidence type="ECO:0000313" key="2">
    <source>
        <dbReference type="EMBL" id="MPM16735.1"/>
    </source>
</evidence>
<dbReference type="EMBL" id="VSSQ01002667">
    <property type="protein sequence ID" value="MPM16735.1"/>
    <property type="molecule type" value="Genomic_DNA"/>
</dbReference>
<gene>
    <name evidence="2" type="ORF">SDC9_63116</name>
</gene>
<evidence type="ECO:0000256" key="1">
    <source>
        <dbReference type="SAM" id="MobiDB-lite"/>
    </source>
</evidence>
<organism evidence="2">
    <name type="scientific">bioreactor metagenome</name>
    <dbReference type="NCBI Taxonomy" id="1076179"/>
    <lineage>
        <taxon>unclassified sequences</taxon>
        <taxon>metagenomes</taxon>
        <taxon>ecological metagenomes</taxon>
    </lineage>
</organism>
<reference evidence="2" key="1">
    <citation type="submission" date="2019-08" db="EMBL/GenBank/DDBJ databases">
        <authorList>
            <person name="Kucharzyk K."/>
            <person name="Murdoch R.W."/>
            <person name="Higgins S."/>
            <person name="Loffler F."/>
        </authorList>
    </citation>
    <scope>NUCLEOTIDE SEQUENCE</scope>
</reference>
<sequence length="94" mass="9661">MIPNAMIKVNKFAKKRLAMRPQAKSGLVEKSSGPGLRPHIISPPSKTAPVPEPGIPRASSGANDPAAAALFAASQLAIPSIAPLPRGSSLLKAF</sequence>
<accession>A0A644XKN1</accession>
<name>A0A644XKN1_9ZZZZ</name>
<comment type="caution">
    <text evidence="2">The sequence shown here is derived from an EMBL/GenBank/DDBJ whole genome shotgun (WGS) entry which is preliminary data.</text>
</comment>